<keyword evidence="4" id="KW-1185">Reference proteome</keyword>
<sequence>MVSNTCLKQKVVFFCIFLKLTAFAYTGKDMNGAFTINKRIGRSGHFDKFNERTPYILDSKIRNYESSTHPITLSELDDSNSDVNVEDKYSYSPGGFYIPREMKDKINYSVEEIIDKQNQNRGFLSDEELPENMEAKESKVLVSSERIGTQIAQRPSFMSTFRKLMLNPIVLTAITMVPLAFFAETIFPQLLKMFGNNMVPKVSSTIANGFARSLNGNASIQVESILDVINEYGARAIEDPKCFKKFICQGVKSRIESRSGDSWSIEKVVQTVTNSVDEGLLDRFGLKRLIHSIENHDCDSLECTGSTAYTHDMPLMKKIYLLGSKFLNQTEILH</sequence>
<feature type="transmembrane region" description="Helical" evidence="1">
    <location>
        <begin position="164"/>
        <end position="183"/>
    </location>
</feature>
<protein>
    <submittedName>
        <fullName evidence="3">Uncharacterized protein</fullName>
    </submittedName>
</protein>
<proteinExistence type="predicted"/>
<keyword evidence="1" id="KW-1133">Transmembrane helix</keyword>
<keyword evidence="1" id="KW-0472">Membrane</keyword>
<dbReference type="OrthoDB" id="6416543at2759"/>
<evidence type="ECO:0000256" key="2">
    <source>
        <dbReference type="SAM" id="SignalP"/>
    </source>
</evidence>
<comment type="caution">
    <text evidence="3">The sequence shown here is derived from an EMBL/GenBank/DDBJ whole genome shotgun (WGS) entry which is preliminary data.</text>
</comment>
<dbReference type="EMBL" id="BMAW01105317">
    <property type="protein sequence ID" value="GFT18747.1"/>
    <property type="molecule type" value="Genomic_DNA"/>
</dbReference>
<organism evidence="3 4">
    <name type="scientific">Nephila pilipes</name>
    <name type="common">Giant wood spider</name>
    <name type="synonym">Nephila maculata</name>
    <dbReference type="NCBI Taxonomy" id="299642"/>
    <lineage>
        <taxon>Eukaryota</taxon>
        <taxon>Metazoa</taxon>
        <taxon>Ecdysozoa</taxon>
        <taxon>Arthropoda</taxon>
        <taxon>Chelicerata</taxon>
        <taxon>Arachnida</taxon>
        <taxon>Araneae</taxon>
        <taxon>Araneomorphae</taxon>
        <taxon>Entelegynae</taxon>
        <taxon>Araneoidea</taxon>
        <taxon>Nephilidae</taxon>
        <taxon>Nephila</taxon>
    </lineage>
</organism>
<evidence type="ECO:0000256" key="1">
    <source>
        <dbReference type="SAM" id="Phobius"/>
    </source>
</evidence>
<reference evidence="3" key="1">
    <citation type="submission" date="2020-08" db="EMBL/GenBank/DDBJ databases">
        <title>Multicomponent nature underlies the extraordinary mechanical properties of spider dragline silk.</title>
        <authorList>
            <person name="Kono N."/>
            <person name="Nakamura H."/>
            <person name="Mori M."/>
            <person name="Yoshida Y."/>
            <person name="Ohtoshi R."/>
            <person name="Malay A.D."/>
            <person name="Moran D.A.P."/>
            <person name="Tomita M."/>
            <person name="Numata K."/>
            <person name="Arakawa K."/>
        </authorList>
    </citation>
    <scope>NUCLEOTIDE SEQUENCE</scope>
</reference>
<dbReference type="Proteomes" id="UP000887013">
    <property type="component" value="Unassembled WGS sequence"/>
</dbReference>
<name>A0A8X6NK87_NEPPI</name>
<keyword evidence="1" id="KW-0812">Transmembrane</keyword>
<evidence type="ECO:0000313" key="3">
    <source>
        <dbReference type="EMBL" id="GFT18747.1"/>
    </source>
</evidence>
<feature type="signal peptide" evidence="2">
    <location>
        <begin position="1"/>
        <end position="26"/>
    </location>
</feature>
<dbReference type="AlphaFoldDB" id="A0A8X6NK87"/>
<evidence type="ECO:0000313" key="4">
    <source>
        <dbReference type="Proteomes" id="UP000887013"/>
    </source>
</evidence>
<feature type="chain" id="PRO_5036498807" evidence="2">
    <location>
        <begin position="27"/>
        <end position="334"/>
    </location>
</feature>
<accession>A0A8X6NK87</accession>
<gene>
    <name evidence="3" type="primary">AVEN_163911_1</name>
    <name evidence="3" type="ORF">NPIL_331381</name>
</gene>
<keyword evidence="2" id="KW-0732">Signal</keyword>